<gene>
    <name evidence="2" type="ORF">AUJ73_02270</name>
</gene>
<dbReference type="Proteomes" id="UP000183120">
    <property type="component" value="Unassembled WGS sequence"/>
</dbReference>
<accession>A0A1J4TVC1</accession>
<comment type="caution">
    <text evidence="2">The sequence shown here is derived from an EMBL/GenBank/DDBJ whole genome shotgun (WGS) entry which is preliminary data.</text>
</comment>
<name>A0A1J4TVC1_9BACT</name>
<dbReference type="STRING" id="1805209.AUJ73_02270"/>
<keyword evidence="1" id="KW-0472">Membrane</keyword>
<evidence type="ECO:0000313" key="2">
    <source>
        <dbReference type="EMBL" id="OIO14398.1"/>
    </source>
</evidence>
<keyword evidence="1" id="KW-0812">Transmembrane</keyword>
<keyword evidence="1" id="KW-1133">Transmembrane helix</keyword>
<dbReference type="AlphaFoldDB" id="A0A1J4TVC1"/>
<organism evidence="2 3">
    <name type="scientific">Candidatus Gottesmanbacteria bacterium CG1_02_37_22</name>
    <dbReference type="NCBI Taxonomy" id="1805209"/>
    <lineage>
        <taxon>Bacteria</taxon>
        <taxon>Candidatus Gottesmaniibacteriota</taxon>
    </lineage>
</organism>
<sequence>MKNRFSKFLFLITILSLIIIALVFIGGLLQKRKGNENTTAEDKSVLGEQMGIIGSVPTTASSLNVLVQNTLDNTKETVTKQVVEVEKTILKNIEKEVSDLTKSQIDTLKRQICTDWGVITPLPSLTP</sequence>
<evidence type="ECO:0000313" key="3">
    <source>
        <dbReference type="Proteomes" id="UP000183120"/>
    </source>
</evidence>
<evidence type="ECO:0000256" key="1">
    <source>
        <dbReference type="SAM" id="Phobius"/>
    </source>
</evidence>
<protein>
    <submittedName>
        <fullName evidence="2">Uncharacterized protein</fullName>
    </submittedName>
</protein>
<proteinExistence type="predicted"/>
<reference evidence="2 3" key="1">
    <citation type="journal article" date="2016" name="Environ. Microbiol.">
        <title>Genomic resolution of a cold subsurface aquifer community provides metabolic insights for novel microbes adapted to high CO concentrations.</title>
        <authorList>
            <person name="Probst A.J."/>
            <person name="Castelle C.J."/>
            <person name="Singh A."/>
            <person name="Brown C.T."/>
            <person name="Anantharaman K."/>
            <person name="Sharon I."/>
            <person name="Hug L.A."/>
            <person name="Burstein D."/>
            <person name="Emerson J.B."/>
            <person name="Thomas B.C."/>
            <person name="Banfield J.F."/>
        </authorList>
    </citation>
    <scope>NUCLEOTIDE SEQUENCE [LARGE SCALE GENOMIC DNA]</scope>
    <source>
        <strain evidence="2">CG1_02_37_22</strain>
    </source>
</reference>
<feature type="transmembrane region" description="Helical" evidence="1">
    <location>
        <begin position="7"/>
        <end position="29"/>
    </location>
</feature>
<dbReference type="EMBL" id="MNUY01000036">
    <property type="protein sequence ID" value="OIO14398.1"/>
    <property type="molecule type" value="Genomic_DNA"/>
</dbReference>